<comment type="caution">
    <text evidence="1">The sequence shown here is derived from an EMBL/GenBank/DDBJ whole genome shotgun (WGS) entry which is preliminary data.</text>
</comment>
<sequence length="61" mass="6774">MMVIGTCVMCGDFDHIDYRTGLCEFCESEADLADFYRDPLWDGDPISFFAGIKATGGNHAF</sequence>
<evidence type="ECO:0008006" key="3">
    <source>
        <dbReference type="Google" id="ProtNLM"/>
    </source>
</evidence>
<organism evidence="1 2">
    <name type="scientific">Azospirillum formosense</name>
    <dbReference type="NCBI Taxonomy" id="861533"/>
    <lineage>
        <taxon>Bacteria</taxon>
        <taxon>Pseudomonadati</taxon>
        <taxon>Pseudomonadota</taxon>
        <taxon>Alphaproteobacteria</taxon>
        <taxon>Rhodospirillales</taxon>
        <taxon>Azospirillaceae</taxon>
        <taxon>Azospirillum</taxon>
    </lineage>
</organism>
<proteinExistence type="predicted"/>
<evidence type="ECO:0000313" key="2">
    <source>
        <dbReference type="Proteomes" id="UP000639419"/>
    </source>
</evidence>
<reference evidence="1 2" key="1">
    <citation type="submission" date="2019-10" db="EMBL/GenBank/DDBJ databases">
        <title>Genome sequence of Azospirillum formosense CC-Nfb-7.</title>
        <authorList>
            <person name="Ambrosini A."/>
            <person name="Sant'Anna F.H."/>
            <person name="Cassan F.D."/>
            <person name="Souza E.M."/>
            <person name="Passaglia L.M.P."/>
        </authorList>
    </citation>
    <scope>NUCLEOTIDE SEQUENCE [LARGE SCALE GENOMIC DNA]</scope>
    <source>
        <strain evidence="1 2">CC-NFb-7</strain>
    </source>
</reference>
<keyword evidence="2" id="KW-1185">Reference proteome</keyword>
<dbReference type="Proteomes" id="UP000639419">
    <property type="component" value="Unassembled WGS sequence"/>
</dbReference>
<evidence type="ECO:0000313" key="1">
    <source>
        <dbReference type="EMBL" id="NUB18475.1"/>
    </source>
</evidence>
<protein>
    <recommendedName>
        <fullName evidence="3">Cysteine-rich CPCC domain-containing protein</fullName>
    </recommendedName>
</protein>
<dbReference type="EMBL" id="WHOR01000018">
    <property type="protein sequence ID" value="NUB18475.1"/>
    <property type="molecule type" value="Genomic_DNA"/>
</dbReference>
<gene>
    <name evidence="1" type="ORF">GBZ26_04455</name>
</gene>
<name>A0ABX2KQR4_9PROT</name>
<accession>A0ABX2KQR4</accession>
<dbReference type="RefSeq" id="WP_174437779.1">
    <property type="nucleotide sequence ID" value="NZ_BAABCC010000005.1"/>
</dbReference>